<dbReference type="AlphaFoldDB" id="A0A0F9DNL0"/>
<sequence length="503" mass="54999">MISPKSYAFGRQPGQHGALDVVQSRAPLVFSGPGIKPGVTDAICAQVDVAPTLALLLGLPLIDGKDASGRTSSERGVEPDVYLKRQDGKPMEEILDREPQGSLRRRPERVYIMLLDGLSNTQLQERLEKDAESIPNLKRLVEGGLMFRYGTMVTFPTITWPSHNTLGTGAWCGHHDIVNPTYYLRESRQTVTPQGMQFDTAKFLGDGVETLYEAVHRAYGMWDGRKGALTASINEPCTRGAGHAALERRLAGDSERLRELSRSHYEDTGPRWREDGQEGVHRYSRIDTQGLAQALLLFGDETLPPPLLTYQDFTLTDGVGHDYGPHHDAMRTALMETDKRIGEILSLMERRGLLESTLFVVTADHGMAPIDTELAANQVQAVLDAGLKAVIPAPLVYLLDMDVTLEPAMDGRTVMVTVLENDADARGEKAPVEGAEVRVLGGQAAVLAEGKTDAFGVAGLPLPADADPDKIVVSVHSDRFNPRHLRLDGTNVVAELRERLYGS</sequence>
<dbReference type="Gene3D" id="3.40.720.10">
    <property type="entry name" value="Alkaline Phosphatase, subunit A"/>
    <property type="match status" value="2"/>
</dbReference>
<dbReference type="PANTHER" id="PTHR10151">
    <property type="entry name" value="ECTONUCLEOTIDE PYROPHOSPHATASE/PHOSPHODIESTERASE"/>
    <property type="match status" value="1"/>
</dbReference>
<dbReference type="InterPro" id="IPR017850">
    <property type="entry name" value="Alkaline_phosphatase_core_sf"/>
</dbReference>
<dbReference type="SUPFAM" id="SSF53649">
    <property type="entry name" value="Alkaline phosphatase-like"/>
    <property type="match status" value="2"/>
</dbReference>
<dbReference type="GO" id="GO:0016787">
    <property type="term" value="F:hydrolase activity"/>
    <property type="evidence" value="ECO:0007669"/>
    <property type="project" value="UniProtKB-ARBA"/>
</dbReference>
<accession>A0A0F9DNL0</accession>
<dbReference type="InterPro" id="IPR002591">
    <property type="entry name" value="Phosphodiest/P_Trfase"/>
</dbReference>
<organism evidence="1">
    <name type="scientific">marine sediment metagenome</name>
    <dbReference type="NCBI Taxonomy" id="412755"/>
    <lineage>
        <taxon>unclassified sequences</taxon>
        <taxon>metagenomes</taxon>
        <taxon>ecological metagenomes</taxon>
    </lineage>
</organism>
<evidence type="ECO:0000313" key="1">
    <source>
        <dbReference type="EMBL" id="KKL63289.1"/>
    </source>
</evidence>
<gene>
    <name evidence="1" type="ORF">LCGC14_2176580</name>
</gene>
<evidence type="ECO:0008006" key="2">
    <source>
        <dbReference type="Google" id="ProtNLM"/>
    </source>
</evidence>
<dbReference type="PANTHER" id="PTHR10151:SF120">
    <property type="entry name" value="BIS(5'-ADENOSYL)-TRIPHOSPHATASE"/>
    <property type="match status" value="1"/>
</dbReference>
<proteinExistence type="predicted"/>
<comment type="caution">
    <text evidence="1">The sequence shown here is derived from an EMBL/GenBank/DDBJ whole genome shotgun (WGS) entry which is preliminary data.</text>
</comment>
<name>A0A0F9DNL0_9ZZZZ</name>
<protein>
    <recommendedName>
        <fullName evidence="2">Sulfatase N-terminal domain-containing protein</fullName>
    </recommendedName>
</protein>
<dbReference type="Pfam" id="PF01663">
    <property type="entry name" value="Phosphodiest"/>
    <property type="match status" value="1"/>
</dbReference>
<dbReference type="EMBL" id="LAZR01028223">
    <property type="protein sequence ID" value="KKL63289.1"/>
    <property type="molecule type" value="Genomic_DNA"/>
</dbReference>
<reference evidence="1" key="1">
    <citation type="journal article" date="2015" name="Nature">
        <title>Complex archaea that bridge the gap between prokaryotes and eukaryotes.</title>
        <authorList>
            <person name="Spang A."/>
            <person name="Saw J.H."/>
            <person name="Jorgensen S.L."/>
            <person name="Zaremba-Niedzwiedzka K."/>
            <person name="Martijn J."/>
            <person name="Lind A.E."/>
            <person name="van Eijk R."/>
            <person name="Schleper C."/>
            <person name="Guy L."/>
            <person name="Ettema T.J."/>
        </authorList>
    </citation>
    <scope>NUCLEOTIDE SEQUENCE</scope>
</reference>